<dbReference type="EMBL" id="KI911169">
    <property type="protein sequence ID" value="ETR97559.1"/>
    <property type="molecule type" value="Genomic_DNA"/>
</dbReference>
<evidence type="ECO:0000313" key="1">
    <source>
        <dbReference type="EMBL" id="ETR97559.1"/>
    </source>
</evidence>
<reference evidence="2" key="1">
    <citation type="journal article" date="2013" name="Ind. Biotechnol.">
        <title>Comparative genomics analysis of Trichoderma reesei strains.</title>
        <authorList>
            <person name="Koike H."/>
            <person name="Aerts A."/>
            <person name="LaButti K."/>
            <person name="Grigoriev I.V."/>
            <person name="Baker S.E."/>
        </authorList>
    </citation>
    <scope>NUCLEOTIDE SEQUENCE [LARGE SCALE GENOMIC DNA]</scope>
    <source>
        <strain evidence="2">ATCC 56765 / BCRC 32924 / NRRL 11460 / Rut C-30</strain>
    </source>
</reference>
<organism evidence="1 2">
    <name type="scientific">Hypocrea jecorina (strain ATCC 56765 / BCRC 32924 / NRRL 11460 / Rut C-30)</name>
    <name type="common">Trichoderma reesei</name>
    <dbReference type="NCBI Taxonomy" id="1344414"/>
    <lineage>
        <taxon>Eukaryota</taxon>
        <taxon>Fungi</taxon>
        <taxon>Dikarya</taxon>
        <taxon>Ascomycota</taxon>
        <taxon>Pezizomycotina</taxon>
        <taxon>Sordariomycetes</taxon>
        <taxon>Hypocreomycetidae</taxon>
        <taxon>Hypocreales</taxon>
        <taxon>Hypocreaceae</taxon>
        <taxon>Trichoderma</taxon>
    </lineage>
</organism>
<sequence length="55" mass="6124">MPGETSSLWQRQAGNWSGLQDELVERDRFLSICGEAEQSVDSTAAVQRLVQCQVI</sequence>
<proteinExistence type="predicted"/>
<protein>
    <submittedName>
        <fullName evidence="1">Uncharacterized protein</fullName>
    </submittedName>
</protein>
<dbReference type="KEGG" id="trr:M419DRAFT_134296"/>
<dbReference type="Proteomes" id="UP000024376">
    <property type="component" value="Unassembled WGS sequence"/>
</dbReference>
<name>A0A024RWN3_HYPJR</name>
<gene>
    <name evidence="1" type="ORF">M419DRAFT_134296</name>
</gene>
<dbReference type="HOGENOM" id="CLU_3034065_0_0_1"/>
<evidence type="ECO:0000313" key="2">
    <source>
        <dbReference type="Proteomes" id="UP000024376"/>
    </source>
</evidence>
<dbReference type="AlphaFoldDB" id="A0A024RWN3"/>
<accession>A0A024RWN3</accession>